<feature type="domain" description="GmrSD restriction endonucleases C-terminal" evidence="2">
    <location>
        <begin position="99"/>
        <end position="215"/>
    </location>
</feature>
<dbReference type="Pfam" id="PF07510">
    <property type="entry name" value="GmrSD_C"/>
    <property type="match status" value="1"/>
</dbReference>
<keyword evidence="1" id="KW-0732">Signal</keyword>
<organism evidence="3 4">
    <name type="scientific">Nocardioides fonticola</name>
    <dbReference type="NCBI Taxonomy" id="450363"/>
    <lineage>
        <taxon>Bacteria</taxon>
        <taxon>Bacillati</taxon>
        <taxon>Actinomycetota</taxon>
        <taxon>Actinomycetes</taxon>
        <taxon>Propionibacteriales</taxon>
        <taxon>Nocardioidaceae</taxon>
        <taxon>Nocardioides</taxon>
    </lineage>
</organism>
<evidence type="ECO:0000259" key="2">
    <source>
        <dbReference type="Pfam" id="PF07510"/>
    </source>
</evidence>
<feature type="chain" id="PRO_5046025573" evidence="1">
    <location>
        <begin position="39"/>
        <end position="231"/>
    </location>
</feature>
<accession>A0ABP7XAL4</accession>
<name>A0ABP7XAL4_9ACTN</name>
<dbReference type="PANTHER" id="PTHR24094:SF15">
    <property type="entry name" value="AMP-DEPENDENT SYNTHETASE_LIGASE DOMAIN-CONTAINING PROTEIN-RELATED"/>
    <property type="match status" value="1"/>
</dbReference>
<proteinExistence type="predicted"/>
<gene>
    <name evidence="3" type="ORF">GCM10022215_02680</name>
</gene>
<reference evidence="4" key="1">
    <citation type="journal article" date="2019" name="Int. J. Syst. Evol. Microbiol.">
        <title>The Global Catalogue of Microorganisms (GCM) 10K type strain sequencing project: providing services to taxonomists for standard genome sequencing and annotation.</title>
        <authorList>
            <consortium name="The Broad Institute Genomics Platform"/>
            <consortium name="The Broad Institute Genome Sequencing Center for Infectious Disease"/>
            <person name="Wu L."/>
            <person name="Ma J."/>
        </authorList>
    </citation>
    <scope>NUCLEOTIDE SEQUENCE [LARGE SCALE GENOMIC DNA]</scope>
    <source>
        <strain evidence="4">JCM 16703</strain>
    </source>
</reference>
<comment type="caution">
    <text evidence="3">The sequence shown here is derived from an EMBL/GenBank/DDBJ whole genome shotgun (WGS) entry which is preliminary data.</text>
</comment>
<keyword evidence="3" id="KW-0540">Nuclease</keyword>
<evidence type="ECO:0000313" key="3">
    <source>
        <dbReference type="EMBL" id="GAA4108772.1"/>
    </source>
</evidence>
<sequence>MTHSRMLIRPLHRGLAALLAAALVALLLATRLAAPASAAGTTFSGTLAQGVAQIPTATENNSGYDRTLFPHWIDADGDCQNTRAEVLISERETDTPLTYTSSTNCTVATGRWFSYYDRVSWTDASDIDIDHLVPLAEAWGSGASTWTTARRQAYANDLGDYRTLVGVTDSVNQSKSDQDPATWLPTYDKCRYIAEWVAVKIRWGLSADSAEKKVLDQYASTCSNTVTVTTA</sequence>
<evidence type="ECO:0000313" key="4">
    <source>
        <dbReference type="Proteomes" id="UP001501495"/>
    </source>
</evidence>
<dbReference type="Proteomes" id="UP001501495">
    <property type="component" value="Unassembled WGS sequence"/>
</dbReference>
<dbReference type="RefSeq" id="WP_344731385.1">
    <property type="nucleotide sequence ID" value="NZ_BAAAZH010000001.1"/>
</dbReference>
<keyword evidence="3" id="KW-0378">Hydrolase</keyword>
<keyword evidence="3" id="KW-0255">Endonuclease</keyword>
<keyword evidence="4" id="KW-1185">Reference proteome</keyword>
<dbReference type="GO" id="GO:0004519">
    <property type="term" value="F:endonuclease activity"/>
    <property type="evidence" value="ECO:0007669"/>
    <property type="project" value="UniProtKB-KW"/>
</dbReference>
<feature type="signal peptide" evidence="1">
    <location>
        <begin position="1"/>
        <end position="38"/>
    </location>
</feature>
<evidence type="ECO:0000256" key="1">
    <source>
        <dbReference type="SAM" id="SignalP"/>
    </source>
</evidence>
<dbReference type="PANTHER" id="PTHR24094">
    <property type="entry name" value="SECRETED PROTEIN"/>
    <property type="match status" value="1"/>
</dbReference>
<dbReference type="EMBL" id="BAAAZH010000001">
    <property type="protein sequence ID" value="GAA4108772.1"/>
    <property type="molecule type" value="Genomic_DNA"/>
</dbReference>
<dbReference type="InterPro" id="IPR011089">
    <property type="entry name" value="GmrSD_C"/>
</dbReference>
<protein>
    <submittedName>
        <fullName evidence="3">HNH endonuclease family protein</fullName>
    </submittedName>
</protein>